<dbReference type="PANTHER" id="PTHR33861:SF5">
    <property type="entry name" value="GAMMA-TUBULIN COMPLEX COMPONENT"/>
    <property type="match status" value="1"/>
</dbReference>
<proteinExistence type="predicted"/>
<dbReference type="InterPro" id="IPR027963">
    <property type="entry name" value="MEIOC"/>
</dbReference>
<evidence type="ECO:0000313" key="3">
    <source>
        <dbReference type="Proteomes" id="UP000299102"/>
    </source>
</evidence>
<dbReference type="PANTHER" id="PTHR33861">
    <property type="entry name" value="PROTEIN CBG18333"/>
    <property type="match status" value="1"/>
</dbReference>
<dbReference type="GO" id="GO:0048255">
    <property type="term" value="P:mRNA stabilization"/>
    <property type="evidence" value="ECO:0007669"/>
    <property type="project" value="TreeGrafter"/>
</dbReference>
<feature type="compositionally biased region" description="Polar residues" evidence="1">
    <location>
        <begin position="508"/>
        <end position="517"/>
    </location>
</feature>
<dbReference type="OrthoDB" id="5978002at2759"/>
<organism evidence="2 3">
    <name type="scientific">Eumeta variegata</name>
    <name type="common">Bagworm moth</name>
    <name type="synonym">Eumeta japonica</name>
    <dbReference type="NCBI Taxonomy" id="151549"/>
    <lineage>
        <taxon>Eukaryota</taxon>
        <taxon>Metazoa</taxon>
        <taxon>Ecdysozoa</taxon>
        <taxon>Arthropoda</taxon>
        <taxon>Hexapoda</taxon>
        <taxon>Insecta</taxon>
        <taxon>Pterygota</taxon>
        <taxon>Neoptera</taxon>
        <taxon>Endopterygota</taxon>
        <taxon>Lepidoptera</taxon>
        <taxon>Glossata</taxon>
        <taxon>Ditrysia</taxon>
        <taxon>Tineoidea</taxon>
        <taxon>Psychidae</taxon>
        <taxon>Oiketicinae</taxon>
        <taxon>Eumeta</taxon>
    </lineage>
</organism>
<dbReference type="Proteomes" id="UP000299102">
    <property type="component" value="Unassembled WGS sequence"/>
</dbReference>
<evidence type="ECO:0000313" key="2">
    <source>
        <dbReference type="EMBL" id="GBP16834.1"/>
    </source>
</evidence>
<dbReference type="STRING" id="151549.A0A4C1TSF3"/>
<protein>
    <submittedName>
        <fullName evidence="2">Meiosis-specific coiled-coil domain-containing protein MEIOC</fullName>
    </submittedName>
</protein>
<name>A0A4C1TSF3_EUMVA</name>
<dbReference type="GO" id="GO:0005634">
    <property type="term" value="C:nucleus"/>
    <property type="evidence" value="ECO:0007669"/>
    <property type="project" value="TreeGrafter"/>
</dbReference>
<dbReference type="GO" id="GO:0007144">
    <property type="term" value="P:female meiosis I"/>
    <property type="evidence" value="ECO:0007669"/>
    <property type="project" value="TreeGrafter"/>
</dbReference>
<evidence type="ECO:0000256" key="1">
    <source>
        <dbReference type="SAM" id="MobiDB-lite"/>
    </source>
</evidence>
<feature type="compositionally biased region" description="Low complexity" evidence="1">
    <location>
        <begin position="488"/>
        <end position="500"/>
    </location>
</feature>
<dbReference type="Pfam" id="PF15189">
    <property type="entry name" value="MEIOC"/>
    <property type="match status" value="2"/>
</dbReference>
<dbReference type="AlphaFoldDB" id="A0A4C1TSF3"/>
<dbReference type="GO" id="GO:0005737">
    <property type="term" value="C:cytoplasm"/>
    <property type="evidence" value="ECO:0007669"/>
    <property type="project" value="TreeGrafter"/>
</dbReference>
<feature type="compositionally biased region" description="Basic and acidic residues" evidence="1">
    <location>
        <begin position="468"/>
        <end position="487"/>
    </location>
</feature>
<reference evidence="2 3" key="1">
    <citation type="journal article" date="2019" name="Commun. Biol.">
        <title>The bagworm genome reveals a unique fibroin gene that provides high tensile strength.</title>
        <authorList>
            <person name="Kono N."/>
            <person name="Nakamura H."/>
            <person name="Ohtoshi R."/>
            <person name="Tomita M."/>
            <person name="Numata K."/>
            <person name="Arakawa K."/>
        </authorList>
    </citation>
    <scope>NUCLEOTIDE SEQUENCE [LARGE SCALE GENOMIC DNA]</scope>
</reference>
<dbReference type="EMBL" id="BGZK01000082">
    <property type="protein sequence ID" value="GBP16834.1"/>
    <property type="molecule type" value="Genomic_DNA"/>
</dbReference>
<sequence>MRLARIRESGRGGQGVARSLARIPRGYWRHPLRKNEPTASHNSSIECKSLEIVRQYTSKNIECIMSEPIVIKKPPLRSALEGTAGMELMLRKTDSLLTTYLFFILERRPRQSWALQDRAVKDESGIGALLGPSPPVAPPVMQSPMMDVPLLAPLYAMRNMRRGNHGTPSAILHARLDACYEQWRQLERERKRTEARLALAYPGKAVSSSNSIPVPRLPPCPSRVDRLTVDMLREHTKVLTLMGKMETLRTSVCVAQNKKPTRGGNGEDGKIIVLKRGQENVEESQAVDPSNFDPTTWKEDVKNLAETAPHSEVESAMLAWRNAITAVQNARRREQLLHSDRHAGRTDPSIQLADAVKQLSVSARRARCAMWCDLTLTVALAPPTTSSPQAQVAATSGVITATDGANVVNKTGSSTLATDQKSPIATPQKNLTEQEAFNTKNITSKPSTTDVKEENPIPTDISNNPLKNETKMENKTKPSDKSNEQKNDNQNQQRNQQRRTTNYRHKINQNGRPTDYYQKNQRYDNRFNHNRHPFHYLATGPIN</sequence>
<accession>A0A4C1TSF3</accession>
<feature type="compositionally biased region" description="Polar residues" evidence="1">
    <location>
        <begin position="412"/>
        <end position="449"/>
    </location>
</feature>
<keyword evidence="3" id="KW-1185">Reference proteome</keyword>
<gene>
    <name evidence="2" type="primary">MEIOC</name>
    <name evidence="2" type="ORF">EVAR_13217_1</name>
</gene>
<comment type="caution">
    <text evidence="2">The sequence shown here is derived from an EMBL/GenBank/DDBJ whole genome shotgun (WGS) entry which is preliminary data.</text>
</comment>
<feature type="region of interest" description="Disordered" evidence="1">
    <location>
        <begin position="412"/>
        <end position="517"/>
    </location>
</feature>
<dbReference type="GO" id="GO:0007141">
    <property type="term" value="P:male meiosis I"/>
    <property type="evidence" value="ECO:0007669"/>
    <property type="project" value="TreeGrafter"/>
</dbReference>